<organism evidence="1 2">
    <name type="scientific">Candidatus Wolfebacteria bacterium GW2011_GWA2_47_9b</name>
    <dbReference type="NCBI Taxonomy" id="1619005"/>
    <lineage>
        <taxon>Bacteria</taxon>
        <taxon>Candidatus Wolfeibacteriota</taxon>
    </lineage>
</organism>
<dbReference type="Proteomes" id="UP000033882">
    <property type="component" value="Unassembled WGS sequence"/>
</dbReference>
<proteinExistence type="predicted"/>
<evidence type="ECO:0000313" key="1">
    <source>
        <dbReference type="EMBL" id="KKU89436.1"/>
    </source>
</evidence>
<name>A0A0G1U5R7_9BACT</name>
<protein>
    <submittedName>
        <fullName evidence="1">Uncharacterized protein</fullName>
    </submittedName>
</protein>
<reference evidence="1 2" key="1">
    <citation type="journal article" date="2015" name="Nature">
        <title>rRNA introns, odd ribosomes, and small enigmatic genomes across a large radiation of phyla.</title>
        <authorList>
            <person name="Brown C.T."/>
            <person name="Hug L.A."/>
            <person name="Thomas B.C."/>
            <person name="Sharon I."/>
            <person name="Castelle C.J."/>
            <person name="Singh A."/>
            <person name="Wilkins M.J."/>
            <person name="Williams K.H."/>
            <person name="Banfield J.F."/>
        </authorList>
    </citation>
    <scope>NUCLEOTIDE SEQUENCE [LARGE SCALE GENOMIC DNA]</scope>
</reference>
<sequence>MWATTPDGLKESKGGVNALYFYTQFSYHTKKSLITQGELRLTILSRWGIVLPVSFQRMYTRRRL</sequence>
<comment type="caution">
    <text evidence="1">The sequence shown here is derived from an EMBL/GenBank/DDBJ whole genome shotgun (WGS) entry which is preliminary data.</text>
</comment>
<dbReference type="EMBL" id="LCPB01000014">
    <property type="protein sequence ID" value="KKU89436.1"/>
    <property type="molecule type" value="Genomic_DNA"/>
</dbReference>
<gene>
    <name evidence="1" type="ORF">UY19_C0014G0036</name>
</gene>
<accession>A0A0G1U5R7</accession>
<dbReference type="AlphaFoldDB" id="A0A0G1U5R7"/>
<evidence type="ECO:0000313" key="2">
    <source>
        <dbReference type="Proteomes" id="UP000033882"/>
    </source>
</evidence>